<dbReference type="GO" id="GO:0071111">
    <property type="term" value="F:cyclic-guanylate-specific phosphodiesterase activity"/>
    <property type="evidence" value="ECO:0007669"/>
    <property type="project" value="InterPro"/>
</dbReference>
<dbReference type="CDD" id="cd01949">
    <property type="entry name" value="GGDEF"/>
    <property type="match status" value="1"/>
</dbReference>
<dbReference type="CDD" id="cd01948">
    <property type="entry name" value="EAL"/>
    <property type="match status" value="1"/>
</dbReference>
<name>A0A0F4NMK0_9VIBR</name>
<gene>
    <name evidence="4" type="ORF">TW81_10105</name>
</gene>
<dbReference type="PANTHER" id="PTHR33121:SF71">
    <property type="entry name" value="OXYGEN SENSOR PROTEIN DOSP"/>
    <property type="match status" value="1"/>
</dbReference>
<dbReference type="Proteomes" id="UP000033673">
    <property type="component" value="Unassembled WGS sequence"/>
</dbReference>
<accession>A0A0F4NMK0</accession>
<dbReference type="PROSITE" id="PS50887">
    <property type="entry name" value="GGDEF"/>
    <property type="match status" value="1"/>
</dbReference>
<dbReference type="AlphaFoldDB" id="A0A0F4NMK0"/>
<keyword evidence="1" id="KW-0812">Transmembrane</keyword>
<evidence type="ECO:0000313" key="5">
    <source>
        <dbReference type="Proteomes" id="UP000033673"/>
    </source>
</evidence>
<feature type="domain" description="GGDEF" evidence="3">
    <location>
        <begin position="192"/>
        <end position="325"/>
    </location>
</feature>
<dbReference type="InterPro" id="IPR000160">
    <property type="entry name" value="GGDEF_dom"/>
</dbReference>
<dbReference type="SUPFAM" id="SSF141868">
    <property type="entry name" value="EAL domain-like"/>
    <property type="match status" value="1"/>
</dbReference>
<feature type="transmembrane region" description="Helical" evidence="1">
    <location>
        <begin position="14"/>
        <end position="33"/>
    </location>
</feature>
<dbReference type="Pfam" id="PF00563">
    <property type="entry name" value="EAL"/>
    <property type="match status" value="1"/>
</dbReference>
<reference evidence="4 5" key="1">
    <citation type="journal article" date="2015" name="BMC Genomics">
        <title>Genome mining reveals unlocked bioactive potential of marine Gram-negative bacteria.</title>
        <authorList>
            <person name="Machado H."/>
            <person name="Sonnenschein E.C."/>
            <person name="Melchiorsen J."/>
            <person name="Gram L."/>
        </authorList>
    </citation>
    <scope>NUCLEOTIDE SEQUENCE [LARGE SCALE GENOMIC DNA]</scope>
    <source>
        <strain evidence="4 5">S2757</strain>
    </source>
</reference>
<protein>
    <submittedName>
        <fullName evidence="4">Diguanylate phosphodiesterase</fullName>
    </submittedName>
</protein>
<feature type="transmembrane region" description="Helical" evidence="1">
    <location>
        <begin position="90"/>
        <end position="115"/>
    </location>
</feature>
<dbReference type="Gene3D" id="3.20.20.450">
    <property type="entry name" value="EAL domain"/>
    <property type="match status" value="1"/>
</dbReference>
<dbReference type="OrthoDB" id="1316910at2"/>
<dbReference type="InterPro" id="IPR050706">
    <property type="entry name" value="Cyclic-di-GMP_PDE-like"/>
</dbReference>
<feature type="domain" description="EAL" evidence="2">
    <location>
        <begin position="334"/>
        <end position="587"/>
    </location>
</feature>
<evidence type="ECO:0000259" key="2">
    <source>
        <dbReference type="PROSITE" id="PS50883"/>
    </source>
</evidence>
<proteinExistence type="predicted"/>
<dbReference type="InterPro" id="IPR035919">
    <property type="entry name" value="EAL_sf"/>
</dbReference>
<evidence type="ECO:0000259" key="3">
    <source>
        <dbReference type="PROSITE" id="PS50887"/>
    </source>
</evidence>
<dbReference type="InterPro" id="IPR001633">
    <property type="entry name" value="EAL_dom"/>
</dbReference>
<dbReference type="PANTHER" id="PTHR33121">
    <property type="entry name" value="CYCLIC DI-GMP PHOSPHODIESTERASE PDEF"/>
    <property type="match status" value="1"/>
</dbReference>
<dbReference type="Pfam" id="PF00990">
    <property type="entry name" value="GGDEF"/>
    <property type="match status" value="1"/>
</dbReference>
<dbReference type="SMART" id="SM00052">
    <property type="entry name" value="EAL"/>
    <property type="match status" value="1"/>
</dbReference>
<dbReference type="STRING" id="579748.TW81_10105"/>
<dbReference type="NCBIfam" id="TIGR00254">
    <property type="entry name" value="GGDEF"/>
    <property type="match status" value="1"/>
</dbReference>
<comment type="caution">
    <text evidence="4">The sequence shown here is derived from an EMBL/GenBank/DDBJ whole genome shotgun (WGS) entry which is preliminary data.</text>
</comment>
<dbReference type="SMART" id="SM00267">
    <property type="entry name" value="GGDEF"/>
    <property type="match status" value="1"/>
</dbReference>
<feature type="transmembrane region" description="Helical" evidence="1">
    <location>
        <begin position="135"/>
        <end position="152"/>
    </location>
</feature>
<keyword evidence="5" id="KW-1185">Reference proteome</keyword>
<evidence type="ECO:0000313" key="4">
    <source>
        <dbReference type="EMBL" id="KJY83336.1"/>
    </source>
</evidence>
<dbReference type="RefSeq" id="WP_045955574.1">
    <property type="nucleotide sequence ID" value="NZ_JXXV01000016.1"/>
</dbReference>
<dbReference type="SUPFAM" id="SSF55073">
    <property type="entry name" value="Nucleotide cyclase"/>
    <property type="match status" value="1"/>
</dbReference>
<evidence type="ECO:0000256" key="1">
    <source>
        <dbReference type="SAM" id="Phobius"/>
    </source>
</evidence>
<feature type="transmembrane region" description="Helical" evidence="1">
    <location>
        <begin position="40"/>
        <end position="57"/>
    </location>
</feature>
<organism evidence="4 5">
    <name type="scientific">Vibrio galatheae</name>
    <dbReference type="NCBI Taxonomy" id="579748"/>
    <lineage>
        <taxon>Bacteria</taxon>
        <taxon>Pseudomonadati</taxon>
        <taxon>Pseudomonadota</taxon>
        <taxon>Gammaproteobacteria</taxon>
        <taxon>Vibrionales</taxon>
        <taxon>Vibrionaceae</taxon>
        <taxon>Vibrio</taxon>
    </lineage>
</organism>
<dbReference type="InterPro" id="IPR029787">
    <property type="entry name" value="Nucleotide_cyclase"/>
</dbReference>
<dbReference type="EMBL" id="JXXV01000016">
    <property type="protein sequence ID" value="KJY83336.1"/>
    <property type="molecule type" value="Genomic_DNA"/>
</dbReference>
<dbReference type="InterPro" id="IPR043128">
    <property type="entry name" value="Rev_trsase/Diguanyl_cyclase"/>
</dbReference>
<feature type="transmembrane region" description="Helical" evidence="1">
    <location>
        <begin position="63"/>
        <end position="83"/>
    </location>
</feature>
<dbReference type="PATRIC" id="fig|579748.3.peg.2077"/>
<keyword evidence="1" id="KW-1133">Transmembrane helix</keyword>
<dbReference type="Gene3D" id="3.30.70.270">
    <property type="match status" value="1"/>
</dbReference>
<sequence length="598" mass="67883">MQQQLFKVSEGMQVLAYIAYMVAVGLMSHSLLLQPHPWEWAYYLFPILLLVALYSTNKSIKHIFAFSAVVLFIVGGLIQSFPLEQIKDCLFFLPLCYIVLFPGTLWAIAVCAALVNGYFYQLTAAEFQAFIDTSIEMTAITVMATLMTYFYVKTKQQAVSFKEESQTDYLTKLPNINAFKEDITVITEHNAKHFGMLHLGLEGFKNVNDRLGYRYGDEFLKAFAKHIKEVVADAGKVYRFGGDEFVIVVESKDLKTKLETLVDELSRHQRKMFNVDNTSHRLSYCIGVAYAGDAIGSPDMWHKNADFALYKARSVGEGAVCWFDEELLSETIRQHQIETEIRSALSNHQFVLLFQPKVAIDSGKIVGAEALLRWNHPQLGPISPVEFIPIAEKTTQIVPVGHWILYEACRQARQYYDNQLPVCIAVNVSTVQFAHADLFDVVCKALKETQLPSHLLQLEITESTLMSDPENITDICRQLRAIGVSIAIDDFGVEYSSLKYLKQLPIDIIKIDKCFVDECAIHHSDRVLVRTIIQMGHSLGIKLVAEGVEYQEQLSVLMQEGCDQYQGYLFSQPLSHDEFASMMTQEVRQQRVVKLTRD</sequence>
<dbReference type="PROSITE" id="PS50883">
    <property type="entry name" value="EAL"/>
    <property type="match status" value="1"/>
</dbReference>
<keyword evidence="1" id="KW-0472">Membrane</keyword>